<gene>
    <name evidence="9" type="ORF">A6E01_13840</name>
</gene>
<dbReference type="InterPro" id="IPR036457">
    <property type="entry name" value="PPM-type-like_dom_sf"/>
</dbReference>
<dbReference type="CDD" id="cd00143">
    <property type="entry name" value="PP2Cc"/>
    <property type="match status" value="1"/>
</dbReference>
<evidence type="ECO:0000256" key="4">
    <source>
        <dbReference type="ARBA" id="ARBA00022777"/>
    </source>
</evidence>
<evidence type="ECO:0000256" key="1">
    <source>
        <dbReference type="ARBA" id="ARBA00022527"/>
    </source>
</evidence>
<dbReference type="KEGG" id="vbr:A6E01_13840"/>
<dbReference type="GO" id="GO:0004674">
    <property type="term" value="F:protein serine/threonine kinase activity"/>
    <property type="evidence" value="ECO:0007669"/>
    <property type="project" value="UniProtKB-KW"/>
</dbReference>
<keyword evidence="3" id="KW-0547">Nucleotide-binding</keyword>
<accession>A0AAN0XXA5</accession>
<dbReference type="PROSITE" id="PS50011">
    <property type="entry name" value="PROTEIN_KINASE_DOM"/>
    <property type="match status" value="1"/>
</dbReference>
<evidence type="ECO:0000259" key="7">
    <source>
        <dbReference type="PROSITE" id="PS50011"/>
    </source>
</evidence>
<dbReference type="Pfam" id="PF13672">
    <property type="entry name" value="PP2C_2"/>
    <property type="match status" value="1"/>
</dbReference>
<dbReference type="PANTHER" id="PTHR24351">
    <property type="entry name" value="RIBOSOMAL PROTEIN S6 KINASE"/>
    <property type="match status" value="1"/>
</dbReference>
<dbReference type="Gene3D" id="1.10.510.10">
    <property type="entry name" value="Transferase(Phosphotransferase) domain 1"/>
    <property type="match status" value="1"/>
</dbReference>
<proteinExistence type="predicted"/>
<keyword evidence="6" id="KW-0472">Membrane</keyword>
<dbReference type="RefSeq" id="WP_065210475.1">
    <property type="nucleotide sequence ID" value="NZ_CP016178.1"/>
</dbReference>
<dbReference type="EMBL" id="CP016178">
    <property type="protein sequence ID" value="ANO34289.1"/>
    <property type="molecule type" value="Genomic_DNA"/>
</dbReference>
<organism evidence="9 10">
    <name type="scientific">Vibrio breoganii</name>
    <dbReference type="NCBI Taxonomy" id="553239"/>
    <lineage>
        <taxon>Bacteria</taxon>
        <taxon>Pseudomonadati</taxon>
        <taxon>Pseudomonadota</taxon>
        <taxon>Gammaproteobacteria</taxon>
        <taxon>Vibrionales</taxon>
        <taxon>Vibrionaceae</taxon>
        <taxon>Vibrio</taxon>
    </lineage>
</organism>
<evidence type="ECO:0000256" key="6">
    <source>
        <dbReference type="SAM" id="Phobius"/>
    </source>
</evidence>
<keyword evidence="6" id="KW-0812">Transmembrane</keyword>
<reference evidence="9 10" key="1">
    <citation type="submission" date="2016-06" db="EMBL/GenBank/DDBJ databases">
        <title>Adaptive Radiation by Waves of Gene Transfer Leads to Fine-Scale Resource Partitioning in Marine Microbes.</title>
        <authorList>
            <person name="Hehemann J.-H."/>
            <person name="Arevalo P."/>
            <person name="Datta M.S."/>
            <person name="Yu X."/>
            <person name="Corzett C."/>
            <person name="Henschel A."/>
            <person name="Preheim S.P."/>
            <person name="Timberlake S."/>
            <person name="Alm E.J."/>
            <person name="Polz M.F."/>
        </authorList>
    </citation>
    <scope>NUCLEOTIDE SEQUENCE [LARGE SCALE GENOMIC DNA]</scope>
    <source>
        <strain evidence="9 10">FF50</strain>
    </source>
</reference>
<evidence type="ECO:0000259" key="8">
    <source>
        <dbReference type="PROSITE" id="PS51746"/>
    </source>
</evidence>
<dbReference type="SMART" id="SM00332">
    <property type="entry name" value="PP2Cc"/>
    <property type="match status" value="1"/>
</dbReference>
<evidence type="ECO:0000313" key="9">
    <source>
        <dbReference type="EMBL" id="ANO34289.1"/>
    </source>
</evidence>
<dbReference type="SMART" id="SM00220">
    <property type="entry name" value="S_TKc"/>
    <property type="match status" value="1"/>
</dbReference>
<dbReference type="SUPFAM" id="SSF56112">
    <property type="entry name" value="Protein kinase-like (PK-like)"/>
    <property type="match status" value="1"/>
</dbReference>
<evidence type="ECO:0000256" key="2">
    <source>
        <dbReference type="ARBA" id="ARBA00022679"/>
    </source>
</evidence>
<keyword evidence="1 9" id="KW-0723">Serine/threonine-protein kinase</keyword>
<keyword evidence="5" id="KW-0067">ATP-binding</keyword>
<evidence type="ECO:0000313" key="10">
    <source>
        <dbReference type="Proteomes" id="UP000092018"/>
    </source>
</evidence>
<dbReference type="InterPro" id="IPR001932">
    <property type="entry name" value="PPM-type_phosphatase-like_dom"/>
</dbReference>
<dbReference type="PROSITE" id="PS51746">
    <property type="entry name" value="PPM_2"/>
    <property type="match status" value="1"/>
</dbReference>
<dbReference type="InterPro" id="IPR000719">
    <property type="entry name" value="Prot_kinase_dom"/>
</dbReference>
<name>A0AAN0XXA5_9VIBR</name>
<protein>
    <submittedName>
        <fullName evidence="9">Serine/threonine protein kinase</fullName>
    </submittedName>
</protein>
<evidence type="ECO:0000256" key="5">
    <source>
        <dbReference type="ARBA" id="ARBA00022840"/>
    </source>
</evidence>
<keyword evidence="4 9" id="KW-0418">Kinase</keyword>
<keyword evidence="2" id="KW-0808">Transferase</keyword>
<dbReference type="SUPFAM" id="SSF81606">
    <property type="entry name" value="PP2C-like"/>
    <property type="match status" value="1"/>
</dbReference>
<sequence length="581" mass="65739">MQAQEGITQSRLSLSYGGCSLKGVRDENQDAFLVKVPQQRYELEHKGAVACIADGASCSDNSQKASHTAVMQFVADYYATPDSWSIQHCASKILTSMNNWLFEEGLKQSLKHNGFVTTFSAVIFKSNTAHLFHVGDTRIYRLRDNTLKLLTRDHQRVNFGQNPHLTRALGMDNRLDVDYQMVELQTGDRFILTSDGVHDAFTEEQLSKYLREIEDKERLSNKISSEAIEQGSADNATCLLLDVDSLPQQSLLEHQAKLLSRAVPPALKEGNRIDHFLVQKVLYAGPRSHVYQVLDENSGELRVLKAPSLTYSEDTEHLNHLANEFWVGSQLKSERVMRVYPTPSDSKFVYQLCEWVDGITLRQWMYDNPIPTLSEVRTVLEEIVKAVRVLQRADMVHRDLKPENIMVTDSGKIKLIDFGAVKALGLDEINHNHQESEPLGAVNYIAPESIDTGEATTVSDLFSVAVIGYEMLCGELPYKPISAQVAQTARHHKWHYRSITQYREDIPSWLDLVFRKATQASPNSRYQVLGDFLVDLSTPNQKLVRQAKKAPLLKREPLMFWKSLAIIATGVAVIQSLWLLR</sequence>
<dbReference type="GO" id="GO:0005524">
    <property type="term" value="F:ATP binding"/>
    <property type="evidence" value="ECO:0007669"/>
    <property type="project" value="UniProtKB-KW"/>
</dbReference>
<feature type="domain" description="Protein kinase" evidence="7">
    <location>
        <begin position="276"/>
        <end position="544"/>
    </location>
</feature>
<evidence type="ECO:0000256" key="3">
    <source>
        <dbReference type="ARBA" id="ARBA00022741"/>
    </source>
</evidence>
<keyword evidence="6" id="KW-1133">Transmembrane helix</keyword>
<feature type="transmembrane region" description="Helical" evidence="6">
    <location>
        <begin position="558"/>
        <end position="580"/>
    </location>
</feature>
<dbReference type="Gene3D" id="3.60.40.10">
    <property type="entry name" value="PPM-type phosphatase domain"/>
    <property type="match status" value="1"/>
</dbReference>
<dbReference type="AlphaFoldDB" id="A0AAN0XXA5"/>
<feature type="domain" description="PPM-type phosphatase" evidence="8">
    <location>
        <begin position="15"/>
        <end position="243"/>
    </location>
</feature>
<dbReference type="CDD" id="cd14014">
    <property type="entry name" value="STKc_PknB_like"/>
    <property type="match status" value="1"/>
</dbReference>
<dbReference type="PROSITE" id="PS00108">
    <property type="entry name" value="PROTEIN_KINASE_ST"/>
    <property type="match status" value="1"/>
</dbReference>
<dbReference type="Pfam" id="PF00069">
    <property type="entry name" value="Pkinase"/>
    <property type="match status" value="1"/>
</dbReference>
<dbReference type="InterPro" id="IPR011009">
    <property type="entry name" value="Kinase-like_dom_sf"/>
</dbReference>
<dbReference type="SMART" id="SM00331">
    <property type="entry name" value="PP2C_SIG"/>
    <property type="match status" value="1"/>
</dbReference>
<dbReference type="InterPro" id="IPR008271">
    <property type="entry name" value="Ser/Thr_kinase_AS"/>
</dbReference>
<dbReference type="Proteomes" id="UP000092018">
    <property type="component" value="Chromosome 2"/>
</dbReference>